<gene>
    <name evidence="1" type="ORF">Psed_6911</name>
</gene>
<sequence>MSANTRLREKVSRLLRERAPGWTWRDLNAALRAAGVRLGWLDEAIAGRTETRDGDALEALAGLFRVPVQYLDDDDFELRVLRFCGPCRVGEVGTSDLEAILVPLARAVARHSQ</sequence>
<dbReference type="EMBL" id="CP002596">
    <property type="protein sequence ID" value="AEA28979.1"/>
    <property type="molecule type" value="Genomic_DNA"/>
</dbReference>
<dbReference type="GO" id="GO:0003677">
    <property type="term" value="F:DNA binding"/>
    <property type="evidence" value="ECO:0007669"/>
    <property type="project" value="InterPro"/>
</dbReference>
<organism evidence="1">
    <name type="scientific">Pseudonocardia dioxanivorans (strain ATCC 55486 / DSM 44775 / JCM 13855 / CB1190)</name>
    <dbReference type="NCBI Taxonomy" id="675635"/>
    <lineage>
        <taxon>Bacteria</taxon>
        <taxon>Bacillati</taxon>
        <taxon>Actinomycetota</taxon>
        <taxon>Actinomycetes</taxon>
        <taxon>Pseudonocardiales</taxon>
        <taxon>Pseudonocardiaceae</taxon>
        <taxon>Pseudonocardia</taxon>
    </lineage>
</organism>
<dbReference type="AlphaFoldDB" id="F2L706"/>
<accession>F2L706</accession>
<geneLocation type="plasmid" evidence="1">
    <name>pPSED02</name>
</geneLocation>
<name>F2L706_PSEUX</name>
<keyword evidence="1" id="KW-0614">Plasmid</keyword>
<dbReference type="InterPro" id="IPR010982">
    <property type="entry name" value="Lambda_DNA-bd_dom_sf"/>
</dbReference>
<proteinExistence type="predicted"/>
<dbReference type="RefSeq" id="WP_014203868.1">
    <property type="nucleotide sequence ID" value="NC_016600.1"/>
</dbReference>
<dbReference type="Gene3D" id="1.10.260.40">
    <property type="entry name" value="lambda repressor-like DNA-binding domains"/>
    <property type="match status" value="1"/>
</dbReference>
<evidence type="ECO:0000313" key="1">
    <source>
        <dbReference type="EMBL" id="AEA28979.1"/>
    </source>
</evidence>
<protein>
    <submittedName>
        <fullName evidence="1">Uncharacterized protein</fullName>
    </submittedName>
</protein>
<reference evidence="1" key="1">
    <citation type="journal article" date="2011" name="J. Bacteriol.">
        <title>Genome sequence of the 1,4-dioxane-degrading Pseudonocardia dioxanivorans strain CB1190.</title>
        <authorList>
            <person name="Sales C.M."/>
            <person name="Mahendra S."/>
            <person name="Grostern A."/>
            <person name="Parales R.E."/>
            <person name="Goodwin L.A."/>
            <person name="Woyke T."/>
            <person name="Nolan M."/>
            <person name="Lapidus A."/>
            <person name="Chertkov O."/>
            <person name="Ovchinnikova G."/>
            <person name="Sczyrba A."/>
            <person name="Alvarez-Cohen L."/>
        </authorList>
    </citation>
    <scope>NUCLEOTIDE SEQUENCE</scope>
    <source>
        <strain evidence="1">CB1190</strain>
        <plasmid evidence="1">pPSED02</plasmid>
    </source>
</reference>